<feature type="compositionally biased region" description="Pro residues" evidence="7">
    <location>
        <begin position="674"/>
        <end position="690"/>
    </location>
</feature>
<dbReference type="AlphaFoldDB" id="A0A507R3I6"/>
<keyword evidence="5" id="KW-0804">Transcription</keyword>
<dbReference type="PANTHER" id="PTHR31313:SF85">
    <property type="entry name" value="ZN(II)2CYS6 TRANSCRIPTION FACTOR (EUROFUNG)"/>
    <property type="match status" value="1"/>
</dbReference>
<evidence type="ECO:0000313" key="10">
    <source>
        <dbReference type="Proteomes" id="UP000319663"/>
    </source>
</evidence>
<keyword evidence="6" id="KW-0539">Nucleus</keyword>
<dbReference type="GO" id="GO:0003677">
    <property type="term" value="F:DNA binding"/>
    <property type="evidence" value="ECO:0007669"/>
    <property type="project" value="UniProtKB-KW"/>
</dbReference>
<keyword evidence="3" id="KW-0805">Transcription regulation</keyword>
<feature type="domain" description="Xylanolytic transcriptional activator regulatory" evidence="8">
    <location>
        <begin position="309"/>
        <end position="384"/>
    </location>
</feature>
<evidence type="ECO:0000256" key="4">
    <source>
        <dbReference type="ARBA" id="ARBA00023125"/>
    </source>
</evidence>
<gene>
    <name evidence="9" type="ORF">MPDQ_005585</name>
</gene>
<dbReference type="GO" id="GO:0008270">
    <property type="term" value="F:zinc ion binding"/>
    <property type="evidence" value="ECO:0007669"/>
    <property type="project" value="InterPro"/>
</dbReference>
<feature type="compositionally biased region" description="Low complexity" evidence="7">
    <location>
        <begin position="100"/>
        <end position="113"/>
    </location>
</feature>
<protein>
    <recommendedName>
        <fullName evidence="8">Xylanolytic transcriptional activator regulatory domain-containing protein</fullName>
    </recommendedName>
</protein>
<dbReference type="Pfam" id="PF04082">
    <property type="entry name" value="Fungal_trans"/>
    <property type="match status" value="1"/>
</dbReference>
<evidence type="ECO:0000256" key="5">
    <source>
        <dbReference type="ARBA" id="ARBA00023163"/>
    </source>
</evidence>
<dbReference type="SMART" id="SM00906">
    <property type="entry name" value="Fungal_trans"/>
    <property type="match status" value="1"/>
</dbReference>
<feature type="region of interest" description="Disordered" evidence="7">
    <location>
        <begin position="90"/>
        <end position="115"/>
    </location>
</feature>
<dbReference type="PANTHER" id="PTHR31313">
    <property type="entry name" value="TY1 ENHANCER ACTIVATOR"/>
    <property type="match status" value="1"/>
</dbReference>
<evidence type="ECO:0000256" key="6">
    <source>
        <dbReference type="ARBA" id="ARBA00023242"/>
    </source>
</evidence>
<evidence type="ECO:0000313" key="9">
    <source>
        <dbReference type="EMBL" id="TQB77099.1"/>
    </source>
</evidence>
<proteinExistence type="predicted"/>
<dbReference type="CDD" id="cd12148">
    <property type="entry name" value="fungal_TF_MHR"/>
    <property type="match status" value="1"/>
</dbReference>
<feature type="compositionally biased region" description="Low complexity" evidence="7">
    <location>
        <begin position="624"/>
        <end position="635"/>
    </location>
</feature>
<reference evidence="9 10" key="1">
    <citation type="submission" date="2019-06" db="EMBL/GenBank/DDBJ databases">
        <title>Wine fermentation using esterase from Monascus purpureus.</title>
        <authorList>
            <person name="Geng C."/>
            <person name="Zhang Y."/>
        </authorList>
    </citation>
    <scope>NUCLEOTIDE SEQUENCE [LARGE SCALE GENOMIC DNA]</scope>
    <source>
        <strain evidence="9">HQ1</strain>
    </source>
</reference>
<name>A0A507R3I6_MONPU</name>
<sequence length="749" mass="84321">MADVPLKTNLPRKSAFSCEACRKRKPPHGASNVFRWLIYFIIHRSNVTEPVRRVHDVQLVAKTPTLSYTKQLESRVAELEEALSKLVGQHSSEASSVKGESPASPAEANASPSRRIKIVDGGTDNLDLIKEFEGLKVERDGRVSFHGPTSLFQLPSSATERASPSVRRVKDLGASRERLINNAWRERAFEQLSAIPEPFQYLLDSHWCWIQPLFNFVYRPAFTRDMKINGPYYSDVLLNAILSHSVRWCRADPTIGPLLDPFEGGAQFHQRAVSGVLDSLSTGYAGIPTVQTLLLLSAQECGQGNRTQAWLYSGMAFRLLDDLGISIDSRKYSGSAHLTDEDIETRNRLFWSCYFWDKMISLYFGRAPIMQHSSVSPPRRILDDTSEIEIWTPHGIVFPEGTHYPPTQAHSTSCFMKMCSLTEILNQILIHIYDPVRKSSESEFYSCIQDQAKNLTEWWEELPSYLKLVATDLPPYCPPSHIALINCLYHTINILLHRPVLCSKIKPEMYDQSHLVQCMSSATTIISIFDLFRRTFGDSHVVLSLAYSIYTAASIFLLEIQALKHAAPMTLENLRFCVFALERIKISNPVIATALNLIYQELEKLHIDLYTMPPNQPTAHLSHHQQQQQRHSQSPTRHHHHQHDSHSHSVSPIPQHAAARTPITVADPVSAAPPIHPPYAYPPPPGPSPGPSMVDTSHMDAAHHLSEMSMGVNRSTSSYEIAPEVFEAFSYTEPITTNMTPYNPAWIGP</sequence>
<keyword evidence="1" id="KW-0479">Metal-binding</keyword>
<keyword evidence="4" id="KW-0238">DNA-binding</keyword>
<organism evidence="9 10">
    <name type="scientific">Monascus purpureus</name>
    <name type="common">Red mold</name>
    <name type="synonym">Monascus anka</name>
    <dbReference type="NCBI Taxonomy" id="5098"/>
    <lineage>
        <taxon>Eukaryota</taxon>
        <taxon>Fungi</taxon>
        <taxon>Dikarya</taxon>
        <taxon>Ascomycota</taxon>
        <taxon>Pezizomycotina</taxon>
        <taxon>Eurotiomycetes</taxon>
        <taxon>Eurotiomycetidae</taxon>
        <taxon>Eurotiales</taxon>
        <taxon>Aspergillaceae</taxon>
        <taxon>Monascus</taxon>
    </lineage>
</organism>
<evidence type="ECO:0000256" key="3">
    <source>
        <dbReference type="ARBA" id="ARBA00023015"/>
    </source>
</evidence>
<evidence type="ECO:0000256" key="7">
    <source>
        <dbReference type="SAM" id="MobiDB-lite"/>
    </source>
</evidence>
<evidence type="ECO:0000256" key="1">
    <source>
        <dbReference type="ARBA" id="ARBA00022723"/>
    </source>
</evidence>
<accession>A0A507R3I6</accession>
<dbReference type="InterPro" id="IPR007219">
    <property type="entry name" value="XnlR_reg_dom"/>
</dbReference>
<evidence type="ECO:0000256" key="2">
    <source>
        <dbReference type="ARBA" id="ARBA00022833"/>
    </source>
</evidence>
<evidence type="ECO:0000259" key="8">
    <source>
        <dbReference type="SMART" id="SM00906"/>
    </source>
</evidence>
<comment type="caution">
    <text evidence="9">The sequence shown here is derived from an EMBL/GenBank/DDBJ whole genome shotgun (WGS) entry which is preliminary data.</text>
</comment>
<dbReference type="GO" id="GO:0006351">
    <property type="term" value="P:DNA-templated transcription"/>
    <property type="evidence" value="ECO:0007669"/>
    <property type="project" value="InterPro"/>
</dbReference>
<dbReference type="InterPro" id="IPR051615">
    <property type="entry name" value="Transcr_Regulatory_Elem"/>
</dbReference>
<dbReference type="Proteomes" id="UP000319663">
    <property type="component" value="Unassembled WGS sequence"/>
</dbReference>
<feature type="region of interest" description="Disordered" evidence="7">
    <location>
        <begin position="668"/>
        <end position="697"/>
    </location>
</feature>
<feature type="region of interest" description="Disordered" evidence="7">
    <location>
        <begin position="613"/>
        <end position="654"/>
    </location>
</feature>
<dbReference type="STRING" id="5098.A0A507R3I6"/>
<dbReference type="EMBL" id="VIFY01000004">
    <property type="protein sequence ID" value="TQB77099.1"/>
    <property type="molecule type" value="Genomic_DNA"/>
</dbReference>
<keyword evidence="2" id="KW-0862">Zinc</keyword>
<keyword evidence="10" id="KW-1185">Reference proteome</keyword>